<gene>
    <name evidence="1" type="ORF">pdam_00017603</name>
</gene>
<evidence type="ECO:0000313" key="2">
    <source>
        <dbReference type="Proteomes" id="UP000275408"/>
    </source>
</evidence>
<keyword evidence="2" id="KW-1185">Reference proteome</keyword>
<dbReference type="EMBL" id="RCHS01003884">
    <property type="protein sequence ID" value="RMX39051.1"/>
    <property type="molecule type" value="Genomic_DNA"/>
</dbReference>
<reference evidence="1 2" key="1">
    <citation type="journal article" date="2018" name="Sci. Rep.">
        <title>Comparative analysis of the Pocillopora damicornis genome highlights role of immune system in coral evolution.</title>
        <authorList>
            <person name="Cunning R."/>
            <person name="Bay R.A."/>
            <person name="Gillette P."/>
            <person name="Baker A.C."/>
            <person name="Traylor-Knowles N."/>
        </authorList>
    </citation>
    <scope>NUCLEOTIDE SEQUENCE [LARGE SCALE GENOMIC DNA]</scope>
    <source>
        <strain evidence="1">RSMAS</strain>
        <tissue evidence="1">Whole animal</tissue>
    </source>
</reference>
<proteinExistence type="predicted"/>
<feature type="non-terminal residue" evidence="1">
    <location>
        <position position="93"/>
    </location>
</feature>
<accession>A0A3M6TCH2</accession>
<protein>
    <submittedName>
        <fullName evidence="1">Uncharacterized protein</fullName>
    </submittedName>
</protein>
<dbReference type="AlphaFoldDB" id="A0A3M6TCH2"/>
<evidence type="ECO:0000313" key="1">
    <source>
        <dbReference type="EMBL" id="RMX39051.1"/>
    </source>
</evidence>
<organism evidence="1 2">
    <name type="scientific">Pocillopora damicornis</name>
    <name type="common">Cauliflower coral</name>
    <name type="synonym">Millepora damicornis</name>
    <dbReference type="NCBI Taxonomy" id="46731"/>
    <lineage>
        <taxon>Eukaryota</taxon>
        <taxon>Metazoa</taxon>
        <taxon>Cnidaria</taxon>
        <taxon>Anthozoa</taxon>
        <taxon>Hexacorallia</taxon>
        <taxon>Scleractinia</taxon>
        <taxon>Astrocoeniina</taxon>
        <taxon>Pocilloporidae</taxon>
        <taxon>Pocillopora</taxon>
    </lineage>
</organism>
<dbReference type="Proteomes" id="UP000275408">
    <property type="component" value="Unassembled WGS sequence"/>
</dbReference>
<sequence length="93" mass="10347">MLCSCDVENCDDTSATMAEKGKNSKNRRTYCLAGAPTDVSYKNNTHIPLYGQKGRVSIVDIEDILLFNVVGLIMPRSGFEDTSYEHISQVKLE</sequence>
<name>A0A3M6TCH2_POCDA</name>
<comment type="caution">
    <text evidence="1">The sequence shown here is derived from an EMBL/GenBank/DDBJ whole genome shotgun (WGS) entry which is preliminary data.</text>
</comment>